<dbReference type="Gene3D" id="3.40.50.300">
    <property type="entry name" value="P-loop containing nucleotide triphosphate hydrolases"/>
    <property type="match status" value="1"/>
</dbReference>
<dbReference type="AlphaFoldDB" id="A0A317QGW9"/>
<keyword evidence="4" id="KW-0418">Kinase</keyword>
<dbReference type="InterPro" id="IPR027417">
    <property type="entry name" value="P-loop_NTPase"/>
</dbReference>
<proteinExistence type="predicted"/>
<organism evidence="4 5">
    <name type="scientific">Geodermatophilus normandii</name>
    <dbReference type="NCBI Taxonomy" id="1137989"/>
    <lineage>
        <taxon>Bacteria</taxon>
        <taxon>Bacillati</taxon>
        <taxon>Actinomycetota</taxon>
        <taxon>Actinomycetes</taxon>
        <taxon>Geodermatophilales</taxon>
        <taxon>Geodermatophilaceae</taxon>
        <taxon>Geodermatophilus</taxon>
    </lineage>
</organism>
<evidence type="ECO:0000313" key="5">
    <source>
        <dbReference type="Proteomes" id="UP000246661"/>
    </source>
</evidence>
<dbReference type="GO" id="GO:0004713">
    <property type="term" value="F:protein tyrosine kinase activity"/>
    <property type="evidence" value="ECO:0007669"/>
    <property type="project" value="UniProtKB-KW"/>
</dbReference>
<feature type="region of interest" description="Disordered" evidence="3">
    <location>
        <begin position="191"/>
        <end position="232"/>
    </location>
</feature>
<reference evidence="5" key="1">
    <citation type="submission" date="2018-05" db="EMBL/GenBank/DDBJ databases">
        <authorList>
            <person name="Klenk H.-P."/>
            <person name="Huntemann M."/>
            <person name="Clum A."/>
            <person name="Pillay M."/>
            <person name="Palaniappan K."/>
            <person name="Varghese N."/>
            <person name="Mikhailova N."/>
            <person name="Stamatis D."/>
            <person name="Reddy T."/>
            <person name="Daum C."/>
            <person name="Shapiro N."/>
            <person name="Ivanova N."/>
            <person name="Kyrpides N."/>
            <person name="Woyke T."/>
        </authorList>
    </citation>
    <scope>NUCLEOTIDE SEQUENCE [LARGE SCALE GENOMIC DNA]</scope>
    <source>
        <strain evidence="5">DSM 45417</strain>
    </source>
</reference>
<dbReference type="PANTHER" id="PTHR32309:SF31">
    <property type="entry name" value="CAPSULAR EXOPOLYSACCHARIDE FAMILY"/>
    <property type="match status" value="1"/>
</dbReference>
<sequence>MRRLRATLFLAGTGEAPALVAVTASEPGEGVSTLVTGLAGVLAPGSRVAVVEADLRDPVLARRLGLDETAGLGEVLEGRADLAEALTTWGDGVTVLPAGTATRDPGDLLATARVGEVLDRLRATHDVVLVDTPPLGSSVDAALLARRCDGAVVLCRAGATAREEVAATVSELTAVGARVIGGVLTMVPARRRRRRSAARGATGSVRTAVAAPEEEPVGLPDEEAAPAGAHRA</sequence>
<keyword evidence="4" id="KW-0829">Tyrosine-protein kinase</keyword>
<dbReference type="Proteomes" id="UP000246661">
    <property type="component" value="Unassembled WGS sequence"/>
</dbReference>
<dbReference type="GO" id="GO:0005524">
    <property type="term" value="F:ATP binding"/>
    <property type="evidence" value="ECO:0007669"/>
    <property type="project" value="UniProtKB-KW"/>
</dbReference>
<dbReference type="OrthoDB" id="9812433at2"/>
<dbReference type="InterPro" id="IPR050445">
    <property type="entry name" value="Bact_polysacc_biosynth/exp"/>
</dbReference>
<evidence type="ECO:0000313" key="4">
    <source>
        <dbReference type="EMBL" id="PWW21886.1"/>
    </source>
</evidence>
<feature type="compositionally biased region" description="Acidic residues" evidence="3">
    <location>
        <begin position="212"/>
        <end position="224"/>
    </location>
</feature>
<keyword evidence="1" id="KW-0547">Nucleotide-binding</keyword>
<evidence type="ECO:0000256" key="3">
    <source>
        <dbReference type="SAM" id="MobiDB-lite"/>
    </source>
</evidence>
<gene>
    <name evidence="4" type="ORF">JD79_01028</name>
</gene>
<dbReference type="SUPFAM" id="SSF52540">
    <property type="entry name" value="P-loop containing nucleoside triphosphate hydrolases"/>
    <property type="match status" value="1"/>
</dbReference>
<dbReference type="CDD" id="cd05387">
    <property type="entry name" value="BY-kinase"/>
    <property type="match status" value="1"/>
</dbReference>
<keyword evidence="2" id="KW-0067">ATP-binding</keyword>
<protein>
    <submittedName>
        <fullName evidence="4">Non-specific protein-tyrosine kinase</fullName>
    </submittedName>
</protein>
<dbReference type="InterPro" id="IPR005702">
    <property type="entry name" value="Wzc-like_C"/>
</dbReference>
<accession>A0A317QGW9</accession>
<dbReference type="RefSeq" id="WP_110004634.1">
    <property type="nucleotide sequence ID" value="NZ_QGTX01000001.1"/>
</dbReference>
<dbReference type="EMBL" id="QGTX01000001">
    <property type="protein sequence ID" value="PWW21886.1"/>
    <property type="molecule type" value="Genomic_DNA"/>
</dbReference>
<comment type="caution">
    <text evidence="4">The sequence shown here is derived from an EMBL/GenBank/DDBJ whole genome shotgun (WGS) entry which is preliminary data.</text>
</comment>
<keyword evidence="4" id="KW-0808">Transferase</keyword>
<evidence type="ECO:0000256" key="1">
    <source>
        <dbReference type="ARBA" id="ARBA00022741"/>
    </source>
</evidence>
<evidence type="ECO:0000256" key="2">
    <source>
        <dbReference type="ARBA" id="ARBA00022840"/>
    </source>
</evidence>
<dbReference type="PANTHER" id="PTHR32309">
    <property type="entry name" value="TYROSINE-PROTEIN KINASE"/>
    <property type="match status" value="1"/>
</dbReference>
<name>A0A317QGW9_9ACTN</name>
<dbReference type="NCBIfam" id="TIGR01007">
    <property type="entry name" value="eps_fam"/>
    <property type="match status" value="1"/>
</dbReference>
<keyword evidence="5" id="KW-1185">Reference proteome</keyword>